<gene>
    <name evidence="8" type="ORF">HOC_18169</name>
</gene>
<dbReference type="SUPFAM" id="SSF63867">
    <property type="entry name" value="MoeA C-terminal domain-like"/>
    <property type="match status" value="1"/>
</dbReference>
<evidence type="ECO:0000256" key="5">
    <source>
        <dbReference type="ARBA" id="ARBA00047317"/>
    </source>
</evidence>
<comment type="function">
    <text evidence="1 6">Catalyzes the insertion of molybdate into adenylated molybdopterin with the concomitant release of AMP.</text>
</comment>
<dbReference type="SUPFAM" id="SSF53218">
    <property type="entry name" value="Molybdenum cofactor biosynthesis proteins"/>
    <property type="match status" value="1"/>
</dbReference>
<dbReference type="EMBL" id="ARYL01000043">
    <property type="protein sequence ID" value="KDA00929.1"/>
    <property type="molecule type" value="Genomic_DNA"/>
</dbReference>
<name>A0A059G2J7_9PROT</name>
<dbReference type="Proteomes" id="UP000024942">
    <property type="component" value="Unassembled WGS sequence"/>
</dbReference>
<dbReference type="Pfam" id="PF00994">
    <property type="entry name" value="MoCF_biosynth"/>
    <property type="match status" value="1"/>
</dbReference>
<dbReference type="Pfam" id="PF03453">
    <property type="entry name" value="MoeA_N"/>
    <property type="match status" value="1"/>
</dbReference>
<reference evidence="8 9" key="1">
    <citation type="journal article" date="2014" name="Antonie Van Leeuwenhoek">
        <title>Hyphomonas beringensis sp. nov. and Hyphomonas chukchiensis sp. nov., isolated from surface seawater of the Bering Sea and Chukchi Sea.</title>
        <authorList>
            <person name="Li C."/>
            <person name="Lai Q."/>
            <person name="Li G."/>
            <person name="Dong C."/>
            <person name="Wang J."/>
            <person name="Liao Y."/>
            <person name="Shao Z."/>
        </authorList>
    </citation>
    <scope>NUCLEOTIDE SEQUENCE [LARGE SCALE GENOMIC DNA]</scope>
    <source>
        <strain evidence="8 9">SCH89</strain>
    </source>
</reference>
<evidence type="ECO:0000256" key="6">
    <source>
        <dbReference type="RuleBase" id="RU365090"/>
    </source>
</evidence>
<feature type="domain" description="MoaB/Mog" evidence="7">
    <location>
        <begin position="175"/>
        <end position="313"/>
    </location>
</feature>
<dbReference type="GO" id="GO:0061599">
    <property type="term" value="F:molybdopterin molybdotransferase activity"/>
    <property type="evidence" value="ECO:0007669"/>
    <property type="project" value="UniProtKB-UniRule"/>
</dbReference>
<dbReference type="AlphaFoldDB" id="A0A059G2J7"/>
<comment type="similarity">
    <text evidence="3 6">Belongs to the MoeA family.</text>
</comment>
<evidence type="ECO:0000313" key="9">
    <source>
        <dbReference type="Proteomes" id="UP000024942"/>
    </source>
</evidence>
<dbReference type="InterPro" id="IPR001453">
    <property type="entry name" value="MoaB/Mog_dom"/>
</dbReference>
<dbReference type="GO" id="GO:0046872">
    <property type="term" value="F:metal ion binding"/>
    <property type="evidence" value="ECO:0007669"/>
    <property type="project" value="UniProtKB-UniRule"/>
</dbReference>
<dbReference type="InterPro" id="IPR036688">
    <property type="entry name" value="MoeA_C_domain_IV_sf"/>
</dbReference>
<protein>
    <recommendedName>
        <fullName evidence="6">Molybdopterin molybdenumtransferase</fullName>
        <ecNumber evidence="6">2.10.1.1</ecNumber>
    </recommendedName>
</protein>
<dbReference type="InterPro" id="IPR036135">
    <property type="entry name" value="MoeA_linker/N_sf"/>
</dbReference>
<dbReference type="eggNOG" id="COG0303">
    <property type="taxonomic scope" value="Bacteria"/>
</dbReference>
<dbReference type="Gene3D" id="3.90.105.10">
    <property type="entry name" value="Molybdopterin biosynthesis moea protein, domain 2"/>
    <property type="match status" value="1"/>
</dbReference>
<keyword evidence="6" id="KW-0460">Magnesium</keyword>
<comment type="pathway">
    <text evidence="2 6">Cofactor biosynthesis; molybdopterin biosynthesis.</text>
</comment>
<dbReference type="Gene3D" id="3.40.980.10">
    <property type="entry name" value="MoaB/Mog-like domain"/>
    <property type="match status" value="1"/>
</dbReference>
<dbReference type="PANTHER" id="PTHR10192">
    <property type="entry name" value="MOLYBDOPTERIN BIOSYNTHESIS PROTEIN"/>
    <property type="match status" value="1"/>
</dbReference>
<comment type="catalytic activity">
    <reaction evidence="5">
        <text>adenylyl-molybdopterin + molybdate = Mo-molybdopterin + AMP + H(+)</text>
        <dbReference type="Rhea" id="RHEA:35047"/>
        <dbReference type="ChEBI" id="CHEBI:15378"/>
        <dbReference type="ChEBI" id="CHEBI:36264"/>
        <dbReference type="ChEBI" id="CHEBI:62727"/>
        <dbReference type="ChEBI" id="CHEBI:71302"/>
        <dbReference type="ChEBI" id="CHEBI:456215"/>
        <dbReference type="EC" id="2.10.1.1"/>
    </reaction>
</comment>
<evidence type="ECO:0000256" key="1">
    <source>
        <dbReference type="ARBA" id="ARBA00002901"/>
    </source>
</evidence>
<evidence type="ECO:0000256" key="4">
    <source>
        <dbReference type="ARBA" id="ARBA00023150"/>
    </source>
</evidence>
<dbReference type="Pfam" id="PF03454">
    <property type="entry name" value="MoeA_C"/>
    <property type="match status" value="1"/>
</dbReference>
<comment type="caution">
    <text evidence="8">The sequence shown here is derived from an EMBL/GenBank/DDBJ whole genome shotgun (WGS) entry which is preliminary data.</text>
</comment>
<comment type="cofactor">
    <cofactor evidence="6">
        <name>Mg(2+)</name>
        <dbReference type="ChEBI" id="CHEBI:18420"/>
    </cofactor>
</comment>
<evidence type="ECO:0000256" key="3">
    <source>
        <dbReference type="ARBA" id="ARBA00010763"/>
    </source>
</evidence>
<evidence type="ECO:0000259" key="7">
    <source>
        <dbReference type="SMART" id="SM00852"/>
    </source>
</evidence>
<dbReference type="GO" id="GO:0006777">
    <property type="term" value="P:Mo-molybdopterin cofactor biosynthetic process"/>
    <property type="evidence" value="ECO:0007669"/>
    <property type="project" value="UniProtKB-UniRule"/>
</dbReference>
<sequence length="394" mass="41576">MIGFEEAVARIVALALPLGSERVPIELAAGRTLAAPLMARSSMPAQNVSAMDGYAVRDADMQPVPFNLPVCGESFAGSDPSIVLTPGTACRIFTGAPVPEGADRVIVQENIERDANKARVLRPYGPGRNIRMAGSDFRKGDVLLQAGHRLDWRSMTTAAAADRRDVEVFRAPRLVILATGDELAAPGHAHERAGAIPESVSFGIHSLAGGGGAQVLRSLRLPDDRDILRPAANSALADADLVVVIGGASVGEKDYSREMFSEPLDYVFPKVAIKPGKPVWLAKVGGRLILGLPGNPTSALVTARLFLAPLLAGLSGRNPMDTLAFGSRCCLDALPQTGDRETFLRALRTEAGVTLAISQDSSSQMTLAHSNVLIRREPGAPALVPGEDVTVLDF</sequence>
<evidence type="ECO:0000313" key="8">
    <source>
        <dbReference type="EMBL" id="KDA00929.1"/>
    </source>
</evidence>
<dbReference type="SUPFAM" id="SSF63882">
    <property type="entry name" value="MoeA N-terminal region -like"/>
    <property type="match status" value="1"/>
</dbReference>
<dbReference type="GO" id="GO:0005829">
    <property type="term" value="C:cytosol"/>
    <property type="evidence" value="ECO:0007669"/>
    <property type="project" value="TreeGrafter"/>
</dbReference>
<organism evidence="8 9">
    <name type="scientific">Hyphomonas oceanitis SCH89</name>
    <dbReference type="NCBI Taxonomy" id="1280953"/>
    <lineage>
        <taxon>Bacteria</taxon>
        <taxon>Pseudomonadati</taxon>
        <taxon>Pseudomonadota</taxon>
        <taxon>Alphaproteobacteria</taxon>
        <taxon>Hyphomonadales</taxon>
        <taxon>Hyphomonadaceae</taxon>
        <taxon>Hyphomonas</taxon>
    </lineage>
</organism>
<keyword evidence="9" id="KW-1185">Reference proteome</keyword>
<dbReference type="InterPro" id="IPR005111">
    <property type="entry name" value="MoeA_C_domain_IV"/>
</dbReference>
<dbReference type="CDD" id="cd00887">
    <property type="entry name" value="MoeA"/>
    <property type="match status" value="1"/>
</dbReference>
<keyword evidence="6" id="KW-0808">Transferase</keyword>
<proteinExistence type="inferred from homology"/>
<dbReference type="InterPro" id="IPR005110">
    <property type="entry name" value="MoeA_linker/N"/>
</dbReference>
<dbReference type="EC" id="2.10.1.1" evidence="6"/>
<dbReference type="InterPro" id="IPR036425">
    <property type="entry name" value="MoaB/Mog-like_dom_sf"/>
</dbReference>
<keyword evidence="6" id="KW-0500">Molybdenum</keyword>
<keyword evidence="6" id="KW-0479">Metal-binding</keyword>
<evidence type="ECO:0000256" key="2">
    <source>
        <dbReference type="ARBA" id="ARBA00005046"/>
    </source>
</evidence>
<dbReference type="Gene3D" id="2.170.190.11">
    <property type="entry name" value="Molybdopterin biosynthesis moea protein, domain 3"/>
    <property type="match status" value="1"/>
</dbReference>
<dbReference type="SMART" id="SM00852">
    <property type="entry name" value="MoCF_biosynth"/>
    <property type="match status" value="1"/>
</dbReference>
<dbReference type="STRING" id="1280953.HOC_18169"/>
<dbReference type="InterPro" id="IPR038987">
    <property type="entry name" value="MoeA-like"/>
</dbReference>
<keyword evidence="4 6" id="KW-0501">Molybdenum cofactor biosynthesis</keyword>
<dbReference type="Gene3D" id="2.40.340.10">
    <property type="entry name" value="MoeA, C-terminal, domain IV"/>
    <property type="match status" value="1"/>
</dbReference>
<accession>A0A059G2J7</accession>
<dbReference type="OrthoDB" id="9804758at2"/>
<dbReference type="PATRIC" id="fig|1280953.3.peg.3634"/>
<dbReference type="RefSeq" id="WP_035541196.1">
    <property type="nucleotide sequence ID" value="NZ_ARYL01000043.1"/>
</dbReference>
<dbReference type="PANTHER" id="PTHR10192:SF5">
    <property type="entry name" value="GEPHYRIN"/>
    <property type="match status" value="1"/>
</dbReference>
<dbReference type="UniPathway" id="UPA00344"/>